<gene>
    <name evidence="7" type="ORF">GCM10022231_00760</name>
</gene>
<keyword evidence="4" id="KW-0804">Transcription</keyword>
<comment type="caution">
    <text evidence="7">The sequence shown here is derived from an EMBL/GenBank/DDBJ whole genome shotgun (WGS) entry which is preliminary data.</text>
</comment>
<dbReference type="Proteomes" id="UP001418444">
    <property type="component" value="Unassembled WGS sequence"/>
</dbReference>
<evidence type="ECO:0000256" key="1">
    <source>
        <dbReference type="ARBA" id="ARBA00022491"/>
    </source>
</evidence>
<dbReference type="InterPro" id="IPR036271">
    <property type="entry name" value="Tet_transcr_reg_TetR-rel_C_sf"/>
</dbReference>
<dbReference type="EMBL" id="BAAAZW010000001">
    <property type="protein sequence ID" value="GAA3947629.1"/>
    <property type="molecule type" value="Genomic_DNA"/>
</dbReference>
<feature type="domain" description="HTH tetR-type" evidence="6">
    <location>
        <begin position="16"/>
        <end position="76"/>
    </location>
</feature>
<evidence type="ECO:0000256" key="3">
    <source>
        <dbReference type="ARBA" id="ARBA00023125"/>
    </source>
</evidence>
<dbReference type="SUPFAM" id="SSF48498">
    <property type="entry name" value="Tetracyclin repressor-like, C-terminal domain"/>
    <property type="match status" value="1"/>
</dbReference>
<dbReference type="InterPro" id="IPR050109">
    <property type="entry name" value="HTH-type_TetR-like_transc_reg"/>
</dbReference>
<evidence type="ECO:0000259" key="6">
    <source>
        <dbReference type="PROSITE" id="PS50977"/>
    </source>
</evidence>
<sequence>MTTDSDPDPTAKRRRGNTRRRLLDAAYEIFAEIGFGHATVETVVDRAGFTRGAFYSNFDSLEELFLEMWAERSAVMIDELRAALDRLAADDVVDLREIVEGIEAALPLDERWWAITAEVTAHALRHPDLRQTIASREAAISDLILPIAVDLLGRIGRSIPDPGAFMQAVVAVYDGTTLQVLLEPDQPEIRERRRALFEHAIRDFSAAEQDG</sequence>
<dbReference type="InterPro" id="IPR039538">
    <property type="entry name" value="BetI_C"/>
</dbReference>
<dbReference type="Pfam" id="PF00440">
    <property type="entry name" value="TetR_N"/>
    <property type="match status" value="1"/>
</dbReference>
<organism evidence="7 8">
    <name type="scientific">Gordonia caeni</name>
    <dbReference type="NCBI Taxonomy" id="1007097"/>
    <lineage>
        <taxon>Bacteria</taxon>
        <taxon>Bacillati</taxon>
        <taxon>Actinomycetota</taxon>
        <taxon>Actinomycetes</taxon>
        <taxon>Mycobacteriales</taxon>
        <taxon>Gordoniaceae</taxon>
        <taxon>Gordonia</taxon>
    </lineage>
</organism>
<evidence type="ECO:0000256" key="5">
    <source>
        <dbReference type="PROSITE-ProRule" id="PRU00335"/>
    </source>
</evidence>
<feature type="DNA-binding region" description="H-T-H motif" evidence="5">
    <location>
        <begin position="39"/>
        <end position="58"/>
    </location>
</feature>
<dbReference type="SUPFAM" id="SSF46689">
    <property type="entry name" value="Homeodomain-like"/>
    <property type="match status" value="1"/>
</dbReference>
<name>A0ABP7NI55_9ACTN</name>
<dbReference type="Pfam" id="PF13977">
    <property type="entry name" value="TetR_C_6"/>
    <property type="match status" value="1"/>
</dbReference>
<evidence type="ECO:0000256" key="2">
    <source>
        <dbReference type="ARBA" id="ARBA00023015"/>
    </source>
</evidence>
<reference evidence="8" key="1">
    <citation type="journal article" date="2019" name="Int. J. Syst. Evol. Microbiol.">
        <title>The Global Catalogue of Microorganisms (GCM) 10K type strain sequencing project: providing services to taxonomists for standard genome sequencing and annotation.</title>
        <authorList>
            <consortium name="The Broad Institute Genomics Platform"/>
            <consortium name="The Broad Institute Genome Sequencing Center for Infectious Disease"/>
            <person name="Wu L."/>
            <person name="Ma J."/>
        </authorList>
    </citation>
    <scope>NUCLEOTIDE SEQUENCE [LARGE SCALE GENOMIC DNA]</scope>
    <source>
        <strain evidence="8">JCM 16923</strain>
    </source>
</reference>
<dbReference type="InterPro" id="IPR009057">
    <property type="entry name" value="Homeodomain-like_sf"/>
</dbReference>
<protein>
    <submittedName>
        <fullName evidence="7">TetR/AcrR family transcriptional regulator</fullName>
    </submittedName>
</protein>
<dbReference type="PANTHER" id="PTHR30055">
    <property type="entry name" value="HTH-TYPE TRANSCRIPTIONAL REGULATOR RUTR"/>
    <property type="match status" value="1"/>
</dbReference>
<dbReference type="RefSeq" id="WP_344779445.1">
    <property type="nucleotide sequence ID" value="NZ_BAAAZW010000001.1"/>
</dbReference>
<accession>A0ABP7NI55</accession>
<keyword evidence="8" id="KW-1185">Reference proteome</keyword>
<keyword evidence="1" id="KW-0678">Repressor</keyword>
<evidence type="ECO:0000313" key="8">
    <source>
        <dbReference type="Proteomes" id="UP001418444"/>
    </source>
</evidence>
<dbReference type="PROSITE" id="PS50977">
    <property type="entry name" value="HTH_TETR_2"/>
    <property type="match status" value="1"/>
</dbReference>
<evidence type="ECO:0000256" key="4">
    <source>
        <dbReference type="ARBA" id="ARBA00023163"/>
    </source>
</evidence>
<keyword evidence="3 5" id="KW-0238">DNA-binding</keyword>
<evidence type="ECO:0000313" key="7">
    <source>
        <dbReference type="EMBL" id="GAA3947629.1"/>
    </source>
</evidence>
<dbReference type="PRINTS" id="PR00455">
    <property type="entry name" value="HTHTETR"/>
</dbReference>
<keyword evidence="2" id="KW-0805">Transcription regulation</keyword>
<proteinExistence type="predicted"/>
<dbReference type="InterPro" id="IPR001647">
    <property type="entry name" value="HTH_TetR"/>
</dbReference>
<dbReference type="Gene3D" id="1.10.357.10">
    <property type="entry name" value="Tetracycline Repressor, domain 2"/>
    <property type="match status" value="1"/>
</dbReference>
<dbReference type="PANTHER" id="PTHR30055:SF241">
    <property type="entry name" value="TRANSCRIPTIONAL REGULATORY PROTEIN"/>
    <property type="match status" value="1"/>
</dbReference>